<organism evidence="2 3">
    <name type="scientific">Candidatus Dechloromonas phosphorivorans</name>
    <dbReference type="NCBI Taxonomy" id="2899244"/>
    <lineage>
        <taxon>Bacteria</taxon>
        <taxon>Pseudomonadati</taxon>
        <taxon>Pseudomonadota</taxon>
        <taxon>Betaproteobacteria</taxon>
        <taxon>Rhodocyclales</taxon>
        <taxon>Azonexaceae</taxon>
        <taxon>Dechloromonas</taxon>
    </lineage>
</organism>
<sequence>MAALIVGGDRVGPYKEVLAQEGFLPVRHWSGRNQSEAHRPIPLDTRVVVVMVDQVSHGLARKIRRVADAMSVPVVFSRRSVGQLSSALASVTD</sequence>
<dbReference type="EMBL" id="JADKBR010000026">
    <property type="protein sequence ID" value="MBK8892291.1"/>
    <property type="molecule type" value="Genomic_DNA"/>
</dbReference>
<reference evidence="2" key="1">
    <citation type="submission" date="2020-10" db="EMBL/GenBank/DDBJ databases">
        <title>Connecting structure to function with the recovery of over 1000 high-quality activated sludge metagenome-assembled genomes encoding full-length rRNA genes using long-read sequencing.</title>
        <authorList>
            <person name="Singleton C.M."/>
            <person name="Petriglieri F."/>
            <person name="Kristensen J.M."/>
            <person name="Kirkegaard R.H."/>
            <person name="Michaelsen T.Y."/>
            <person name="Andersen M.H."/>
            <person name="Karst S.M."/>
            <person name="Dueholm M.S."/>
            <person name="Nielsen P.H."/>
            <person name="Albertsen M."/>
        </authorList>
    </citation>
    <scope>NUCLEOTIDE SEQUENCE</scope>
    <source>
        <strain evidence="2">OdNE_18-Q3-R46-58_BAT3C.305</strain>
    </source>
</reference>
<dbReference type="AlphaFoldDB" id="A0A9D7LR69"/>
<name>A0A9D7LR69_9RHOO</name>
<comment type="caution">
    <text evidence="2">The sequence shown here is derived from an EMBL/GenBank/DDBJ whole genome shotgun (WGS) entry which is preliminary data.</text>
</comment>
<evidence type="ECO:0000313" key="3">
    <source>
        <dbReference type="Proteomes" id="UP000808146"/>
    </source>
</evidence>
<proteinExistence type="inferred from homology"/>
<comment type="similarity">
    <text evidence="1">Belongs to the UPF0751 family.</text>
</comment>
<accession>A0A9D7LR69</accession>
<evidence type="ECO:0000256" key="1">
    <source>
        <dbReference type="ARBA" id="ARBA00007189"/>
    </source>
</evidence>
<dbReference type="Proteomes" id="UP000808146">
    <property type="component" value="Unassembled WGS sequence"/>
</dbReference>
<dbReference type="Pfam" id="PF10087">
    <property type="entry name" value="DUF2325"/>
    <property type="match status" value="1"/>
</dbReference>
<protein>
    <submittedName>
        <fullName evidence="2">DUF2325 domain-containing protein</fullName>
    </submittedName>
</protein>
<evidence type="ECO:0000313" key="2">
    <source>
        <dbReference type="EMBL" id="MBK8892291.1"/>
    </source>
</evidence>
<gene>
    <name evidence="2" type="ORF">IPN75_18965</name>
</gene>
<dbReference type="InterPro" id="IPR016772">
    <property type="entry name" value="UCP020408"/>
</dbReference>